<proteinExistence type="predicted"/>
<comment type="caution">
    <text evidence="1">The sequence shown here is derived from an EMBL/GenBank/DDBJ whole genome shotgun (WGS) entry which is preliminary data.</text>
</comment>
<protein>
    <submittedName>
        <fullName evidence="1">Uncharacterized protein</fullName>
    </submittedName>
</protein>
<accession>A0AAV1SC30</accession>
<name>A0AAV1SC30_9ROSI</name>
<dbReference type="Proteomes" id="UP001314170">
    <property type="component" value="Unassembled WGS sequence"/>
</dbReference>
<organism evidence="1 2">
    <name type="scientific">Dovyalis caffra</name>
    <dbReference type="NCBI Taxonomy" id="77055"/>
    <lineage>
        <taxon>Eukaryota</taxon>
        <taxon>Viridiplantae</taxon>
        <taxon>Streptophyta</taxon>
        <taxon>Embryophyta</taxon>
        <taxon>Tracheophyta</taxon>
        <taxon>Spermatophyta</taxon>
        <taxon>Magnoliopsida</taxon>
        <taxon>eudicotyledons</taxon>
        <taxon>Gunneridae</taxon>
        <taxon>Pentapetalae</taxon>
        <taxon>rosids</taxon>
        <taxon>fabids</taxon>
        <taxon>Malpighiales</taxon>
        <taxon>Salicaceae</taxon>
        <taxon>Flacourtieae</taxon>
        <taxon>Dovyalis</taxon>
    </lineage>
</organism>
<dbReference type="AlphaFoldDB" id="A0AAV1SC30"/>
<dbReference type="EMBL" id="CAWUPB010001173">
    <property type="protein sequence ID" value="CAK7347692.1"/>
    <property type="molecule type" value="Genomic_DNA"/>
</dbReference>
<sequence length="92" mass="10202">MGPLGLLHVFGDPPENNPFLTSGLGIALGRMSWLCTFAALASDFLQRMSDEFPMMGSLHSHYWTNVRELLDPIGWAFKDAYDRGAVSVDDIL</sequence>
<evidence type="ECO:0000313" key="1">
    <source>
        <dbReference type="EMBL" id="CAK7347692.1"/>
    </source>
</evidence>
<reference evidence="1 2" key="1">
    <citation type="submission" date="2024-01" db="EMBL/GenBank/DDBJ databases">
        <authorList>
            <person name="Waweru B."/>
        </authorList>
    </citation>
    <scope>NUCLEOTIDE SEQUENCE [LARGE SCALE GENOMIC DNA]</scope>
</reference>
<evidence type="ECO:0000313" key="2">
    <source>
        <dbReference type="Proteomes" id="UP001314170"/>
    </source>
</evidence>
<keyword evidence="2" id="KW-1185">Reference proteome</keyword>
<gene>
    <name evidence="1" type="ORF">DCAF_LOCUS20380</name>
</gene>